<accession>A0A6G7ZKQ9</accession>
<reference evidence="1 2" key="1">
    <citation type="submission" date="2020-03" db="EMBL/GenBank/DDBJ databases">
        <title>Sphingomonas sp. nov., isolated from fish.</title>
        <authorList>
            <person name="Hyun D.-W."/>
            <person name="Bae J.-W."/>
        </authorList>
    </citation>
    <scope>NUCLEOTIDE SEQUENCE [LARGE SCALE GENOMIC DNA]</scope>
    <source>
        <strain evidence="1 2">HDW15C</strain>
    </source>
</reference>
<dbReference type="Proteomes" id="UP000502502">
    <property type="component" value="Chromosome"/>
</dbReference>
<name>A0A6G7ZKQ9_9SPHN</name>
<dbReference type="KEGG" id="ssin:G7078_01005"/>
<dbReference type="EMBL" id="CP049871">
    <property type="protein sequence ID" value="QIL01505.1"/>
    <property type="molecule type" value="Genomic_DNA"/>
</dbReference>
<dbReference type="InterPro" id="IPR003772">
    <property type="entry name" value="YceD"/>
</dbReference>
<dbReference type="Pfam" id="PF02620">
    <property type="entry name" value="YceD"/>
    <property type="match status" value="1"/>
</dbReference>
<gene>
    <name evidence="1" type="ORF">G7078_01005</name>
</gene>
<evidence type="ECO:0000313" key="2">
    <source>
        <dbReference type="Proteomes" id="UP000502502"/>
    </source>
</evidence>
<proteinExistence type="predicted"/>
<dbReference type="RefSeq" id="WP_166092092.1">
    <property type="nucleotide sequence ID" value="NZ_CP049871.1"/>
</dbReference>
<organism evidence="1 2">
    <name type="scientific">Sphingomonas sinipercae</name>
    <dbReference type="NCBI Taxonomy" id="2714944"/>
    <lineage>
        <taxon>Bacteria</taxon>
        <taxon>Pseudomonadati</taxon>
        <taxon>Pseudomonadota</taxon>
        <taxon>Alphaproteobacteria</taxon>
        <taxon>Sphingomonadales</taxon>
        <taxon>Sphingomonadaceae</taxon>
        <taxon>Sphingomonas</taxon>
    </lineage>
</organism>
<protein>
    <submittedName>
        <fullName evidence="1">DUF177 domain-containing protein</fullName>
    </submittedName>
</protein>
<dbReference type="AlphaFoldDB" id="A0A6G7ZKQ9"/>
<evidence type="ECO:0000313" key="1">
    <source>
        <dbReference type="EMBL" id="QIL01505.1"/>
    </source>
</evidence>
<keyword evidence="2" id="KW-1185">Reference proteome</keyword>
<sequence>MTDGFAHRLPLDRIAGGQRLDLVADEAERQAIAERLRLVSLDRLDAHAILDRTGAEVRARGRLKAALSQRCVATGEPVAEHVDEAFELNFVPAPTSGTPDEEIELGADDCDVVFYDGQAIDLGTAIADSLALAMEPYPRSPDAEMTLKEAGVLSEGEAGPFAALAKLKRGGDSET</sequence>